<feature type="transmembrane region" description="Helical" evidence="5">
    <location>
        <begin position="6"/>
        <end position="30"/>
    </location>
</feature>
<evidence type="ECO:0000256" key="5">
    <source>
        <dbReference type="SAM" id="Phobius"/>
    </source>
</evidence>
<feature type="domain" description="RING-type" evidence="6">
    <location>
        <begin position="95"/>
        <end position="145"/>
    </location>
</feature>
<dbReference type="PANTHER" id="PTHR45969">
    <property type="entry name" value="RING ZINC FINGER PROTEIN-RELATED"/>
    <property type="match status" value="1"/>
</dbReference>
<dbReference type="GO" id="GO:0008270">
    <property type="term" value="F:zinc ion binding"/>
    <property type="evidence" value="ECO:0007669"/>
    <property type="project" value="UniProtKB-KW"/>
</dbReference>
<dbReference type="AlphaFoldDB" id="A0A8T2U9T6"/>
<reference evidence="7" key="1">
    <citation type="submission" date="2021-08" db="EMBL/GenBank/DDBJ databases">
        <title>WGS assembly of Ceratopteris richardii.</title>
        <authorList>
            <person name="Marchant D.B."/>
            <person name="Chen G."/>
            <person name="Jenkins J."/>
            <person name="Shu S."/>
            <person name="Leebens-Mack J."/>
            <person name="Grimwood J."/>
            <person name="Schmutz J."/>
            <person name="Soltis P."/>
            <person name="Soltis D."/>
            <person name="Chen Z.-H."/>
        </authorList>
    </citation>
    <scope>NUCLEOTIDE SEQUENCE</scope>
    <source>
        <strain evidence="7">Whitten #5841</strain>
        <tissue evidence="7">Leaf</tissue>
    </source>
</reference>
<evidence type="ECO:0000256" key="1">
    <source>
        <dbReference type="ARBA" id="ARBA00022723"/>
    </source>
</evidence>
<evidence type="ECO:0000259" key="6">
    <source>
        <dbReference type="PROSITE" id="PS50089"/>
    </source>
</evidence>
<dbReference type="GO" id="GO:0016567">
    <property type="term" value="P:protein ubiquitination"/>
    <property type="evidence" value="ECO:0007669"/>
    <property type="project" value="TreeGrafter"/>
</dbReference>
<evidence type="ECO:0000313" key="8">
    <source>
        <dbReference type="Proteomes" id="UP000825935"/>
    </source>
</evidence>
<dbReference type="InterPro" id="IPR013083">
    <property type="entry name" value="Znf_RING/FYVE/PHD"/>
</dbReference>
<keyword evidence="2 4" id="KW-0863">Zinc-finger</keyword>
<dbReference type="GO" id="GO:0061630">
    <property type="term" value="F:ubiquitin protein ligase activity"/>
    <property type="evidence" value="ECO:0007669"/>
    <property type="project" value="TreeGrafter"/>
</dbReference>
<proteinExistence type="predicted"/>
<sequence length="155" mass="16686">MGNGFAFAIPFSSFVLIAVIPVAALINLFIAIRSIFFLSSDDGGSALEGVMPPVPCDVPFDSPLNPRMLEKSLPAVPYVSLAVDYLSGDTRCPACVVCLEEILCQEEVCFLRPCGHVFHAVCIRSWIRCSCRSNGGLLPTCPLCRVSLDLGSDED</sequence>
<dbReference type="PANTHER" id="PTHR45969:SF69">
    <property type="entry name" value="FINGER DOMAIN PROTEIN, PUTATIVE (AFU_ORTHOLOGUE AFUA_3G12190)-RELATED"/>
    <property type="match status" value="1"/>
</dbReference>
<dbReference type="CDD" id="cd16448">
    <property type="entry name" value="RING-H2"/>
    <property type="match status" value="1"/>
</dbReference>
<evidence type="ECO:0000256" key="3">
    <source>
        <dbReference type="ARBA" id="ARBA00022833"/>
    </source>
</evidence>
<keyword evidence="5" id="KW-0472">Membrane</keyword>
<protein>
    <recommendedName>
        <fullName evidence="6">RING-type domain-containing protein</fullName>
    </recommendedName>
</protein>
<dbReference type="Pfam" id="PF13639">
    <property type="entry name" value="zf-RING_2"/>
    <property type="match status" value="1"/>
</dbReference>
<dbReference type="Gene3D" id="3.30.40.10">
    <property type="entry name" value="Zinc/RING finger domain, C3HC4 (zinc finger)"/>
    <property type="match status" value="1"/>
</dbReference>
<dbReference type="SUPFAM" id="SSF57850">
    <property type="entry name" value="RING/U-box"/>
    <property type="match status" value="1"/>
</dbReference>
<dbReference type="OrthoDB" id="21204at2759"/>
<gene>
    <name evidence="7" type="ORF">KP509_09G083300</name>
</gene>
<dbReference type="InterPro" id="IPR001841">
    <property type="entry name" value="Znf_RING"/>
</dbReference>
<evidence type="ECO:0000256" key="2">
    <source>
        <dbReference type="ARBA" id="ARBA00022771"/>
    </source>
</evidence>
<organism evidence="7 8">
    <name type="scientific">Ceratopteris richardii</name>
    <name type="common">Triangle waterfern</name>
    <dbReference type="NCBI Taxonomy" id="49495"/>
    <lineage>
        <taxon>Eukaryota</taxon>
        <taxon>Viridiplantae</taxon>
        <taxon>Streptophyta</taxon>
        <taxon>Embryophyta</taxon>
        <taxon>Tracheophyta</taxon>
        <taxon>Polypodiopsida</taxon>
        <taxon>Polypodiidae</taxon>
        <taxon>Polypodiales</taxon>
        <taxon>Pteridineae</taxon>
        <taxon>Pteridaceae</taxon>
        <taxon>Parkerioideae</taxon>
        <taxon>Ceratopteris</taxon>
    </lineage>
</organism>
<keyword evidence="5" id="KW-0812">Transmembrane</keyword>
<keyword evidence="8" id="KW-1185">Reference proteome</keyword>
<keyword evidence="1" id="KW-0479">Metal-binding</keyword>
<keyword evidence="5" id="KW-1133">Transmembrane helix</keyword>
<accession>A0A8T2U9T6</accession>
<keyword evidence="3" id="KW-0862">Zinc</keyword>
<dbReference type="PROSITE" id="PS50089">
    <property type="entry name" value="ZF_RING_2"/>
    <property type="match status" value="1"/>
</dbReference>
<dbReference type="SMART" id="SM00184">
    <property type="entry name" value="RING"/>
    <property type="match status" value="1"/>
</dbReference>
<evidence type="ECO:0000256" key="4">
    <source>
        <dbReference type="PROSITE-ProRule" id="PRU00175"/>
    </source>
</evidence>
<evidence type="ECO:0000313" key="7">
    <source>
        <dbReference type="EMBL" id="KAH7430094.1"/>
    </source>
</evidence>
<dbReference type="Proteomes" id="UP000825935">
    <property type="component" value="Chromosome 9"/>
</dbReference>
<dbReference type="EMBL" id="CM035414">
    <property type="protein sequence ID" value="KAH7430094.1"/>
    <property type="molecule type" value="Genomic_DNA"/>
</dbReference>
<comment type="caution">
    <text evidence="7">The sequence shown here is derived from an EMBL/GenBank/DDBJ whole genome shotgun (WGS) entry which is preliminary data.</text>
</comment>
<name>A0A8T2U9T6_CERRI</name>